<evidence type="ECO:0000313" key="3">
    <source>
        <dbReference type="EMBL" id="MFI6505944.1"/>
    </source>
</evidence>
<dbReference type="Proteomes" id="UP001612741">
    <property type="component" value="Unassembled WGS sequence"/>
</dbReference>
<evidence type="ECO:0000256" key="1">
    <source>
        <dbReference type="SAM" id="MobiDB-lite"/>
    </source>
</evidence>
<feature type="region of interest" description="Disordered" evidence="1">
    <location>
        <begin position="288"/>
        <end position="312"/>
    </location>
</feature>
<feature type="region of interest" description="Disordered" evidence="1">
    <location>
        <begin position="412"/>
        <end position="439"/>
    </location>
</feature>
<accession>A0ABW7ZCR8</accession>
<sequence length="439" mass="48762">LQRVLPLPHDRDLSHDPRTMIQSLRKNGGSSRIENPAECESVAGQRAYEGKNSYNWCAWGAISSRTKVRINNVTVWVKYTAKFHLIVHTYTGNKDNDFAREYPALKSRQFRAWFYLSNVKREGSPGAGEATARTFPFSLGLAFKPSGCSVTPTGLNGFIYKGPEKWEEEGGAYTFTSDLAQSSGPDKVGYCKLQPQLHMPEQVLDPYDYLAHENPVFRCDSSPKITSSKGGCVVWKDSRPAFELSRSAQVLLPNGTLITNPVKESADHIWDAWSRPGATVPLDPQKVIPGFDMRNPLERNTDTSRKGLGGKNRRAAIKQCDRSYSDPRPRPPGVRYTKKLKDAAGNVIARSCDEFPFAATHQGASKAGTNYSVRAILDDDNCTAGSWLGWWFERNRVLEKQKFTVTVLNTQDPGLNGSYPPPVESCTPDEVLVPDSEAP</sequence>
<feature type="domain" description="Deoxyribonuclease NucA/NucB" evidence="2">
    <location>
        <begin position="341"/>
        <end position="406"/>
    </location>
</feature>
<feature type="compositionally biased region" description="Basic and acidic residues" evidence="1">
    <location>
        <begin position="295"/>
        <end position="305"/>
    </location>
</feature>
<evidence type="ECO:0000313" key="4">
    <source>
        <dbReference type="Proteomes" id="UP001612741"/>
    </source>
</evidence>
<dbReference type="InterPro" id="IPR029476">
    <property type="entry name" value="DNase_NucA_NucB"/>
</dbReference>
<dbReference type="EMBL" id="JBITGY010000029">
    <property type="protein sequence ID" value="MFI6505944.1"/>
    <property type="molecule type" value="Genomic_DNA"/>
</dbReference>
<evidence type="ECO:0000259" key="2">
    <source>
        <dbReference type="Pfam" id="PF14040"/>
    </source>
</evidence>
<proteinExistence type="predicted"/>
<feature type="non-terminal residue" evidence="3">
    <location>
        <position position="1"/>
    </location>
</feature>
<organism evidence="3 4">
    <name type="scientific">Nonomuraea typhae</name>
    <dbReference type="NCBI Taxonomy" id="2603600"/>
    <lineage>
        <taxon>Bacteria</taxon>
        <taxon>Bacillati</taxon>
        <taxon>Actinomycetota</taxon>
        <taxon>Actinomycetes</taxon>
        <taxon>Streptosporangiales</taxon>
        <taxon>Streptosporangiaceae</taxon>
        <taxon>Nonomuraea</taxon>
    </lineage>
</organism>
<dbReference type="Pfam" id="PF14040">
    <property type="entry name" value="DNase_NucA_NucB"/>
    <property type="match status" value="1"/>
</dbReference>
<reference evidence="3 4" key="1">
    <citation type="submission" date="2024-10" db="EMBL/GenBank/DDBJ databases">
        <title>The Natural Products Discovery Center: Release of the First 8490 Sequenced Strains for Exploring Actinobacteria Biosynthetic Diversity.</title>
        <authorList>
            <person name="Kalkreuter E."/>
            <person name="Kautsar S.A."/>
            <person name="Yang D."/>
            <person name="Bader C.D."/>
            <person name="Teijaro C.N."/>
            <person name="Fluegel L."/>
            <person name="Davis C.M."/>
            <person name="Simpson J.R."/>
            <person name="Lauterbach L."/>
            <person name="Steele A.D."/>
            <person name="Gui C."/>
            <person name="Meng S."/>
            <person name="Li G."/>
            <person name="Viehrig K."/>
            <person name="Ye F."/>
            <person name="Su P."/>
            <person name="Kiefer A.F."/>
            <person name="Nichols A."/>
            <person name="Cepeda A.J."/>
            <person name="Yan W."/>
            <person name="Fan B."/>
            <person name="Jiang Y."/>
            <person name="Adhikari A."/>
            <person name="Zheng C.-J."/>
            <person name="Schuster L."/>
            <person name="Cowan T.M."/>
            <person name="Smanski M.J."/>
            <person name="Chevrette M.G."/>
            <person name="De Carvalho L.P.S."/>
            <person name="Shen B."/>
        </authorList>
    </citation>
    <scope>NUCLEOTIDE SEQUENCE [LARGE SCALE GENOMIC DNA]</scope>
    <source>
        <strain evidence="3 4">NPDC050545</strain>
    </source>
</reference>
<dbReference type="RefSeq" id="WP_397092411.1">
    <property type="nucleotide sequence ID" value="NZ_JBITGY010000029.1"/>
</dbReference>
<comment type="caution">
    <text evidence="3">The sequence shown here is derived from an EMBL/GenBank/DDBJ whole genome shotgun (WGS) entry which is preliminary data.</text>
</comment>
<name>A0ABW7ZCR8_9ACTN</name>
<gene>
    <name evidence="3" type="ORF">ACIBG2_51835</name>
</gene>
<protein>
    <submittedName>
        <fullName evidence="3">NucA/NucB deoxyribonuclease domain-containing protein</fullName>
    </submittedName>
</protein>
<keyword evidence="4" id="KW-1185">Reference proteome</keyword>